<evidence type="ECO:0000256" key="2">
    <source>
        <dbReference type="SAM" id="SignalP"/>
    </source>
</evidence>
<feature type="transmembrane region" description="Helical" evidence="1">
    <location>
        <begin position="200"/>
        <end position="218"/>
    </location>
</feature>
<dbReference type="EMBL" id="JBBEGM010000008">
    <property type="protein sequence ID" value="MEJ2863356.1"/>
    <property type="molecule type" value="Genomic_DNA"/>
</dbReference>
<keyword evidence="4" id="KW-1185">Reference proteome</keyword>
<reference evidence="3 4" key="1">
    <citation type="submission" date="2024-03" db="EMBL/GenBank/DDBJ databases">
        <title>Actinomycetospora sp. OC33-EN07, a novel actinomycete isolated from wild orchid (Aerides multiflora).</title>
        <authorList>
            <person name="Suriyachadkun C."/>
        </authorList>
    </citation>
    <scope>NUCLEOTIDE SEQUENCE [LARGE SCALE GENOMIC DNA]</scope>
    <source>
        <strain evidence="3 4">OC33-EN07</strain>
    </source>
</reference>
<name>A0ABU8M7N2_9PSEU</name>
<feature type="transmembrane region" description="Helical" evidence="1">
    <location>
        <begin position="102"/>
        <end position="120"/>
    </location>
</feature>
<sequence>MTLLAGALAVLAALLFAIASVAQRGAAADVPDDEARGGRLILRLVRSPRWWAGTVGDTGGFVVQAAALGVGSLLLVQPLLVTTVLFALPLEARLTGRRIGRSEVRWALVLVAALALFVVVGEPTAGRDRAPLHHWLPALVVLLAVLAGCVLLAGRKRGPRRAALLAVATGLAYGLVAALTKSVVDALGDGPVELLTSWETWALVAAVLGGTLLQQAAFGAGPLAASLPAVTVGEPIVAAVLGVVVLFEQVRADGPEWFLIGLLVVLMVVATAALSRSSAAAAATPEPADREVATP</sequence>
<proteinExistence type="predicted"/>
<comment type="caution">
    <text evidence="3">The sequence shown here is derived from an EMBL/GenBank/DDBJ whole genome shotgun (WGS) entry which is preliminary data.</text>
</comment>
<feature type="transmembrane region" description="Helical" evidence="1">
    <location>
        <begin position="132"/>
        <end position="153"/>
    </location>
</feature>
<feature type="transmembrane region" description="Helical" evidence="1">
    <location>
        <begin position="61"/>
        <end position="90"/>
    </location>
</feature>
<dbReference type="PANTHER" id="PTHR40761:SF1">
    <property type="entry name" value="CONSERVED INTEGRAL MEMBRANE ALANINE VALINE AND LEUCINE RICH PROTEIN-RELATED"/>
    <property type="match status" value="1"/>
</dbReference>
<evidence type="ECO:0000256" key="1">
    <source>
        <dbReference type="SAM" id="Phobius"/>
    </source>
</evidence>
<evidence type="ECO:0000313" key="4">
    <source>
        <dbReference type="Proteomes" id="UP001369736"/>
    </source>
</evidence>
<organism evidence="3 4">
    <name type="scientific">Actinomycetospora flava</name>
    <dbReference type="NCBI Taxonomy" id="3129232"/>
    <lineage>
        <taxon>Bacteria</taxon>
        <taxon>Bacillati</taxon>
        <taxon>Actinomycetota</taxon>
        <taxon>Actinomycetes</taxon>
        <taxon>Pseudonocardiales</taxon>
        <taxon>Pseudonocardiaceae</taxon>
        <taxon>Actinomycetospora</taxon>
    </lineage>
</organism>
<keyword evidence="2" id="KW-0732">Signal</keyword>
<feature type="chain" id="PRO_5045215649" evidence="2">
    <location>
        <begin position="23"/>
        <end position="295"/>
    </location>
</feature>
<keyword evidence="1" id="KW-0472">Membrane</keyword>
<protein>
    <submittedName>
        <fullName evidence="3">DMT family transporter</fullName>
    </submittedName>
</protein>
<feature type="transmembrane region" description="Helical" evidence="1">
    <location>
        <begin position="162"/>
        <end position="180"/>
    </location>
</feature>
<dbReference type="RefSeq" id="WP_337704719.1">
    <property type="nucleotide sequence ID" value="NZ_JBBEGM010000008.1"/>
</dbReference>
<accession>A0ABU8M7N2</accession>
<dbReference type="Proteomes" id="UP001369736">
    <property type="component" value="Unassembled WGS sequence"/>
</dbReference>
<keyword evidence="1" id="KW-1133">Transmembrane helix</keyword>
<gene>
    <name evidence="3" type="ORF">WCD58_19465</name>
</gene>
<feature type="transmembrane region" description="Helical" evidence="1">
    <location>
        <begin position="257"/>
        <end position="274"/>
    </location>
</feature>
<dbReference type="NCBIfam" id="NF038012">
    <property type="entry name" value="DMT_1"/>
    <property type="match status" value="1"/>
</dbReference>
<feature type="signal peptide" evidence="2">
    <location>
        <begin position="1"/>
        <end position="22"/>
    </location>
</feature>
<keyword evidence="1" id="KW-0812">Transmembrane</keyword>
<dbReference type="PANTHER" id="PTHR40761">
    <property type="entry name" value="CONSERVED INTEGRAL MEMBRANE ALANINE VALINE AND LEUCINE RICH PROTEIN-RELATED"/>
    <property type="match status" value="1"/>
</dbReference>
<evidence type="ECO:0000313" key="3">
    <source>
        <dbReference type="EMBL" id="MEJ2863356.1"/>
    </source>
</evidence>
<feature type="transmembrane region" description="Helical" evidence="1">
    <location>
        <begin position="225"/>
        <end position="245"/>
    </location>
</feature>